<dbReference type="Gene3D" id="1.10.287.130">
    <property type="match status" value="1"/>
</dbReference>
<dbReference type="EC" id="2.7.13.3" evidence="4"/>
<dbReference type="SMART" id="SM00387">
    <property type="entry name" value="HATPase_c"/>
    <property type="match status" value="1"/>
</dbReference>
<dbReference type="AlphaFoldDB" id="A0A1Z4M167"/>
<dbReference type="PROSITE" id="PS50885">
    <property type="entry name" value="HAMP"/>
    <property type="match status" value="1"/>
</dbReference>
<dbReference type="Pfam" id="PF00672">
    <property type="entry name" value="HAMP"/>
    <property type="match status" value="1"/>
</dbReference>
<comment type="similarity">
    <text evidence="3">In the N-terminal section; belongs to the phytochrome family.</text>
</comment>
<keyword evidence="6" id="KW-0808">Transferase</keyword>
<dbReference type="CDD" id="cd16922">
    <property type="entry name" value="HATPase_EvgS-ArcB-TorS-like"/>
    <property type="match status" value="1"/>
</dbReference>
<keyword evidence="14" id="KW-1133">Transmembrane helix</keyword>
<comment type="subcellular location">
    <subcellularLocation>
        <location evidence="2">Membrane</location>
    </subcellularLocation>
</comment>
<evidence type="ECO:0000256" key="6">
    <source>
        <dbReference type="ARBA" id="ARBA00022679"/>
    </source>
</evidence>
<comment type="catalytic activity">
    <reaction evidence="1">
        <text>ATP + protein L-histidine = ADP + protein N-phospho-L-histidine.</text>
        <dbReference type="EC" id="2.7.13.3"/>
    </reaction>
</comment>
<evidence type="ECO:0000256" key="3">
    <source>
        <dbReference type="ARBA" id="ARBA00006402"/>
    </source>
</evidence>
<evidence type="ECO:0000256" key="14">
    <source>
        <dbReference type="SAM" id="Phobius"/>
    </source>
</evidence>
<evidence type="ECO:0000256" key="9">
    <source>
        <dbReference type="ARBA" id="ARBA00022840"/>
    </source>
</evidence>
<dbReference type="InterPro" id="IPR004358">
    <property type="entry name" value="Sig_transdc_His_kin-like_C"/>
</dbReference>
<feature type="transmembrane region" description="Helical" evidence="14">
    <location>
        <begin position="6"/>
        <end position="28"/>
    </location>
</feature>
<dbReference type="GO" id="GO:0016020">
    <property type="term" value="C:membrane"/>
    <property type="evidence" value="ECO:0007669"/>
    <property type="project" value="UniProtKB-SubCell"/>
</dbReference>
<keyword evidence="12" id="KW-0131">Cell cycle</keyword>
<dbReference type="FunFam" id="1.10.287.130:FF:000038">
    <property type="entry name" value="Sensory transduction histidine kinase"/>
    <property type="match status" value="1"/>
</dbReference>
<evidence type="ECO:0000259" key="16">
    <source>
        <dbReference type="PROSITE" id="PS50885"/>
    </source>
</evidence>
<dbReference type="Gene3D" id="6.10.340.10">
    <property type="match status" value="1"/>
</dbReference>
<dbReference type="PROSITE" id="PS50109">
    <property type="entry name" value="HIS_KIN"/>
    <property type="match status" value="1"/>
</dbReference>
<keyword evidence="5" id="KW-0597">Phosphoprotein</keyword>
<protein>
    <recommendedName>
        <fullName evidence="13">Circadian input-output histidine kinase CikA</fullName>
        <ecNumber evidence="4">2.7.13.3</ecNumber>
    </recommendedName>
</protein>
<dbReference type="Pfam" id="PF02518">
    <property type="entry name" value="HATPase_c"/>
    <property type="match status" value="1"/>
</dbReference>
<sequence length="623" mass="71070">MKIRNKIIYGYLLGLLIALVGTGAGLFVGNHHQQKALEARQKASKRRQFLSRLQVDILYNRPTKQLTTHLQNPQIFKRECLSFVERIEKIQKKLNIHNKSGTLSTSKDLEVLLKEYEITVTKFANKLRDVINKIDKLLILSPNNKQEAEKLVVNLAKSPEFAKFIEFSDELTKFYTLAEKQENFSETYLLEAEKSRNQIIIISLGISIAIGVIIALYISRTIAHPIQTLNKIALQVTKEDDFTLQAPFKSKDEIGLLASSFNQLIYRVNKLLQEQQIYTEKLEYTKEAADAANKAKSEFLANMSHELRTPLNGILGYAQILQQSEELQKKENHGLQIIYECGSHLLTVINDILDISKIEAGRFELQFTDIHFPYFLERVTEICSLSATKKGINFIYEPDKNLPLGILADEKRLRQVLLNLLNNAIKFTDQGNVTFRVKHLNPEKCSNNNIVFISFQVEDTGIGISDSERAKIFRSFEQGSDKKYQIQGTGLGLAISQKIVELMDSNIQLESKMGLGSTFSFEASFNVSKKFNWEYNKIENNKLTSIINENDEELILPAIEDLQQLLELTQHGSLSKILKTAEEIAQQNSKYMPFSQKIVQLVKLCELEEVEELLKTSLEKIAN</sequence>
<dbReference type="OrthoDB" id="2676347at2"/>
<dbReference type="SMART" id="SM00304">
    <property type="entry name" value="HAMP"/>
    <property type="match status" value="1"/>
</dbReference>
<keyword evidence="18" id="KW-1185">Reference proteome</keyword>
<evidence type="ECO:0000313" key="18">
    <source>
        <dbReference type="Proteomes" id="UP000218418"/>
    </source>
</evidence>
<proteinExistence type="inferred from homology"/>
<dbReference type="InterPro" id="IPR005467">
    <property type="entry name" value="His_kinase_dom"/>
</dbReference>
<evidence type="ECO:0000256" key="5">
    <source>
        <dbReference type="ARBA" id="ARBA00022553"/>
    </source>
</evidence>
<dbReference type="FunFam" id="3.30.565.10:FF:000010">
    <property type="entry name" value="Sensor histidine kinase RcsC"/>
    <property type="match status" value="1"/>
</dbReference>
<dbReference type="SUPFAM" id="SSF47384">
    <property type="entry name" value="Homodimeric domain of signal transducing histidine kinase"/>
    <property type="match status" value="1"/>
</dbReference>
<evidence type="ECO:0000256" key="10">
    <source>
        <dbReference type="ARBA" id="ARBA00023012"/>
    </source>
</evidence>
<dbReference type="InterPro" id="IPR003661">
    <property type="entry name" value="HisK_dim/P_dom"/>
</dbReference>
<reference evidence="17 18" key="1">
    <citation type="submission" date="2017-06" db="EMBL/GenBank/DDBJ databases">
        <title>Genome sequencing of cyanobaciteial culture collection at National Institute for Environmental Studies (NIES).</title>
        <authorList>
            <person name="Hirose Y."/>
            <person name="Shimura Y."/>
            <person name="Fujisawa T."/>
            <person name="Nakamura Y."/>
            <person name="Kawachi M."/>
        </authorList>
    </citation>
    <scope>NUCLEOTIDE SEQUENCE [LARGE SCALE GENOMIC DNA]</scope>
    <source>
        <strain evidence="17 18">NIES-267</strain>
    </source>
</reference>
<dbReference type="SUPFAM" id="SSF158472">
    <property type="entry name" value="HAMP domain-like"/>
    <property type="match status" value="1"/>
</dbReference>
<accession>A0A1Z4M167</accession>
<dbReference type="SUPFAM" id="SSF55874">
    <property type="entry name" value="ATPase domain of HSP90 chaperone/DNA topoisomerase II/histidine kinase"/>
    <property type="match status" value="1"/>
</dbReference>
<evidence type="ECO:0000256" key="4">
    <source>
        <dbReference type="ARBA" id="ARBA00012438"/>
    </source>
</evidence>
<keyword evidence="9" id="KW-0067">ATP-binding</keyword>
<name>A0A1Z4M167_9CYAN</name>
<dbReference type="Gene3D" id="3.30.565.10">
    <property type="entry name" value="Histidine kinase-like ATPase, C-terminal domain"/>
    <property type="match status" value="1"/>
</dbReference>
<keyword evidence="10" id="KW-0902">Two-component regulatory system</keyword>
<dbReference type="InterPro" id="IPR036097">
    <property type="entry name" value="HisK_dim/P_sf"/>
</dbReference>
<dbReference type="GO" id="GO:0005524">
    <property type="term" value="F:ATP binding"/>
    <property type="evidence" value="ECO:0007669"/>
    <property type="project" value="UniProtKB-KW"/>
</dbReference>
<evidence type="ECO:0000256" key="11">
    <source>
        <dbReference type="ARBA" id="ARBA00023136"/>
    </source>
</evidence>
<dbReference type="SMART" id="SM00388">
    <property type="entry name" value="HisKA"/>
    <property type="match status" value="1"/>
</dbReference>
<keyword evidence="11 14" id="KW-0472">Membrane</keyword>
<dbReference type="GO" id="GO:0000155">
    <property type="term" value="F:phosphorelay sensor kinase activity"/>
    <property type="evidence" value="ECO:0007669"/>
    <property type="project" value="InterPro"/>
</dbReference>
<dbReference type="Pfam" id="PF00512">
    <property type="entry name" value="HisKA"/>
    <property type="match status" value="1"/>
</dbReference>
<evidence type="ECO:0000256" key="8">
    <source>
        <dbReference type="ARBA" id="ARBA00022777"/>
    </source>
</evidence>
<evidence type="ECO:0000256" key="13">
    <source>
        <dbReference type="ARBA" id="ARBA00074306"/>
    </source>
</evidence>
<evidence type="ECO:0000256" key="7">
    <source>
        <dbReference type="ARBA" id="ARBA00022741"/>
    </source>
</evidence>
<dbReference type="Proteomes" id="UP000218418">
    <property type="component" value="Chromosome"/>
</dbReference>
<evidence type="ECO:0000256" key="12">
    <source>
        <dbReference type="ARBA" id="ARBA00023306"/>
    </source>
</evidence>
<evidence type="ECO:0000256" key="2">
    <source>
        <dbReference type="ARBA" id="ARBA00004370"/>
    </source>
</evidence>
<keyword evidence="14" id="KW-0812">Transmembrane</keyword>
<keyword evidence="8 17" id="KW-0418">Kinase</keyword>
<dbReference type="InterPro" id="IPR003660">
    <property type="entry name" value="HAMP_dom"/>
</dbReference>
<dbReference type="EMBL" id="AP018227">
    <property type="protein sequence ID" value="BAY87229.1"/>
    <property type="molecule type" value="Genomic_DNA"/>
</dbReference>
<keyword evidence="7" id="KW-0547">Nucleotide-binding</keyword>
<gene>
    <name evidence="17" type="ORF">NIES267_67480</name>
</gene>
<evidence type="ECO:0000259" key="15">
    <source>
        <dbReference type="PROSITE" id="PS50109"/>
    </source>
</evidence>
<organism evidence="17 18">
    <name type="scientific">Calothrix parasitica NIES-267</name>
    <dbReference type="NCBI Taxonomy" id="1973488"/>
    <lineage>
        <taxon>Bacteria</taxon>
        <taxon>Bacillati</taxon>
        <taxon>Cyanobacteriota</taxon>
        <taxon>Cyanophyceae</taxon>
        <taxon>Nostocales</taxon>
        <taxon>Calotrichaceae</taxon>
        <taxon>Calothrix</taxon>
    </lineage>
</organism>
<dbReference type="InterPro" id="IPR036890">
    <property type="entry name" value="HATPase_C_sf"/>
</dbReference>
<feature type="domain" description="HAMP" evidence="16">
    <location>
        <begin position="220"/>
        <end position="273"/>
    </location>
</feature>
<dbReference type="InterPro" id="IPR003594">
    <property type="entry name" value="HATPase_dom"/>
</dbReference>
<feature type="domain" description="Histidine kinase" evidence="15">
    <location>
        <begin position="302"/>
        <end position="527"/>
    </location>
</feature>
<dbReference type="CDD" id="cd00082">
    <property type="entry name" value="HisKA"/>
    <property type="match status" value="1"/>
</dbReference>
<evidence type="ECO:0000256" key="1">
    <source>
        <dbReference type="ARBA" id="ARBA00000085"/>
    </source>
</evidence>
<dbReference type="PRINTS" id="PR00344">
    <property type="entry name" value="BCTRLSENSOR"/>
</dbReference>
<dbReference type="CDD" id="cd06225">
    <property type="entry name" value="HAMP"/>
    <property type="match status" value="1"/>
</dbReference>
<dbReference type="PANTHER" id="PTHR43047">
    <property type="entry name" value="TWO-COMPONENT HISTIDINE PROTEIN KINASE"/>
    <property type="match status" value="1"/>
</dbReference>
<evidence type="ECO:0000313" key="17">
    <source>
        <dbReference type="EMBL" id="BAY87229.1"/>
    </source>
</evidence>